<dbReference type="InterPro" id="IPR033947">
    <property type="entry name" value="ETF_alpha_N"/>
</dbReference>
<feature type="binding site" evidence="5">
    <location>
        <begin position="262"/>
        <end position="269"/>
    </location>
    <ligand>
        <name>FAD</name>
        <dbReference type="ChEBI" id="CHEBI:57692"/>
    </ligand>
</feature>
<dbReference type="InterPro" id="IPR014729">
    <property type="entry name" value="Rossmann-like_a/b/a_fold"/>
</dbReference>
<organism evidence="7 8">
    <name type="scientific">Syntrophobacter fumaroxidans (strain DSM 10017 / MPOB)</name>
    <dbReference type="NCBI Taxonomy" id="335543"/>
    <lineage>
        <taxon>Bacteria</taxon>
        <taxon>Pseudomonadati</taxon>
        <taxon>Thermodesulfobacteriota</taxon>
        <taxon>Syntrophobacteria</taxon>
        <taxon>Syntrophobacterales</taxon>
        <taxon>Syntrophobacteraceae</taxon>
        <taxon>Syntrophobacter</taxon>
    </lineage>
</organism>
<dbReference type="AlphaFoldDB" id="A0LQ96"/>
<dbReference type="EMBL" id="CP000478">
    <property type="protein sequence ID" value="ABK19598.1"/>
    <property type="molecule type" value="Genomic_DNA"/>
</dbReference>
<dbReference type="eggNOG" id="COG2025">
    <property type="taxonomic scope" value="Bacteria"/>
</dbReference>
<feature type="binding site" evidence="5">
    <location>
        <position position="205"/>
    </location>
    <ligand>
        <name>FAD</name>
        <dbReference type="ChEBI" id="CHEBI:57692"/>
    </ligand>
</feature>
<dbReference type="InterPro" id="IPR014730">
    <property type="entry name" value="ETF_a/b_N"/>
</dbReference>
<dbReference type="Proteomes" id="UP000001784">
    <property type="component" value="Chromosome"/>
</dbReference>
<dbReference type="Pfam" id="PF01012">
    <property type="entry name" value="ETF"/>
    <property type="match status" value="1"/>
</dbReference>
<accession>A0LQ96</accession>
<dbReference type="OrthoDB" id="9770286at2"/>
<keyword evidence="5" id="KW-0274">FAD</keyword>
<dbReference type="STRING" id="335543.Sfum_3929"/>
<sequence>MAGIWVFAEGAEHTLELLCAGRKVAEQLGVHPVAFAPDEELARRYLAHGAREVFVLPGLAPDQGLEAYVPVLAQAAAQEEPDVILIGATQRGKEMAARLSARLDTGLCSNCAGFEVDAGSGRLVMERLMYGGAGVQKVVCTTRPQMATIAARAFEPAPAGEDDAKGTIRSLAAAPSSPVKVLHRTPAARGSVDVTEAKIVVCVGRGIEKKEDVKLARDLADALGGELACSRPVAEELRWLPEEVYLGISGKKIKPQLYVGVGVSGQIQHVTGIRDSRVILAINKDENAPIFEAADYGIVGDLYQVVPILIDELKKTLKH</sequence>
<keyword evidence="8" id="KW-1185">Reference proteome</keyword>
<evidence type="ECO:0000256" key="4">
    <source>
        <dbReference type="ARBA" id="ARBA00022982"/>
    </source>
</evidence>
<dbReference type="PANTHER" id="PTHR43153:SF11">
    <property type="entry name" value="ELECTRON TRANSFER FLAVOPROTEIN, SUBUNIT ALPHA (ETFA)"/>
    <property type="match status" value="1"/>
</dbReference>
<keyword evidence="3" id="KW-0285">Flavoprotein</keyword>
<dbReference type="GO" id="GO:0033539">
    <property type="term" value="P:fatty acid beta-oxidation using acyl-CoA dehydrogenase"/>
    <property type="evidence" value="ECO:0007669"/>
    <property type="project" value="TreeGrafter"/>
</dbReference>
<feature type="binding site" evidence="5">
    <location>
        <position position="283"/>
    </location>
    <ligand>
        <name>FAD</name>
        <dbReference type="ChEBI" id="CHEBI:57692"/>
    </ligand>
</feature>
<keyword evidence="4" id="KW-0249">Electron transport</keyword>
<evidence type="ECO:0000256" key="3">
    <source>
        <dbReference type="ARBA" id="ARBA00022630"/>
    </source>
</evidence>
<dbReference type="InterPro" id="IPR001308">
    <property type="entry name" value="ETF_a/FixB"/>
</dbReference>
<dbReference type="CDD" id="cd01715">
    <property type="entry name" value="ETF_alpha"/>
    <property type="match status" value="1"/>
</dbReference>
<dbReference type="FunFam" id="3.40.50.1220:FF:000004">
    <property type="entry name" value="Electron transfer flavoprotein"/>
    <property type="match status" value="1"/>
</dbReference>
<dbReference type="SUPFAM" id="SSF52467">
    <property type="entry name" value="DHS-like NAD/FAD-binding domain"/>
    <property type="match status" value="1"/>
</dbReference>
<dbReference type="Gene3D" id="3.40.50.620">
    <property type="entry name" value="HUPs"/>
    <property type="match status" value="1"/>
</dbReference>
<dbReference type="GO" id="GO:0009055">
    <property type="term" value="F:electron transfer activity"/>
    <property type="evidence" value="ECO:0007669"/>
    <property type="project" value="InterPro"/>
</dbReference>
<reference evidence="7 8" key="1">
    <citation type="submission" date="2006-10" db="EMBL/GenBank/DDBJ databases">
        <title>Complete sequence of Syntrophobacter fumaroxidans MPOB.</title>
        <authorList>
            <consortium name="US DOE Joint Genome Institute"/>
            <person name="Copeland A."/>
            <person name="Lucas S."/>
            <person name="Lapidus A."/>
            <person name="Barry K."/>
            <person name="Detter J.C."/>
            <person name="Glavina del Rio T."/>
            <person name="Hammon N."/>
            <person name="Israni S."/>
            <person name="Pitluck S."/>
            <person name="Goltsman E.G."/>
            <person name="Martinez M."/>
            <person name="Schmutz J."/>
            <person name="Larimer F."/>
            <person name="Land M."/>
            <person name="Hauser L."/>
            <person name="Kyrpides N."/>
            <person name="Kim E."/>
            <person name="Boone D.R."/>
            <person name="Brockman F."/>
            <person name="Culley D."/>
            <person name="Ferry J."/>
            <person name="Gunsalus R."/>
            <person name="McInerney M.J."/>
            <person name="Morrison M."/>
            <person name="Plugge C."/>
            <person name="Rohlin L."/>
            <person name="Scholten J."/>
            <person name="Sieber J."/>
            <person name="Stams A.J.M."/>
            <person name="Worm P."/>
            <person name="Henstra A.M."/>
            <person name="Richardson P."/>
        </authorList>
    </citation>
    <scope>NUCLEOTIDE SEQUENCE [LARGE SCALE GENOMIC DNA]</scope>
    <source>
        <strain evidence="8">DSM 10017 / MPOB</strain>
    </source>
</reference>
<comment type="cofactor">
    <cofactor evidence="5">
        <name>FAD</name>
        <dbReference type="ChEBI" id="CHEBI:57692"/>
    </cofactor>
    <text evidence="5">Binds 1 FAD per dimer.</text>
</comment>
<dbReference type="SUPFAM" id="SSF52402">
    <property type="entry name" value="Adenine nucleotide alpha hydrolases-like"/>
    <property type="match status" value="1"/>
</dbReference>
<evidence type="ECO:0000256" key="2">
    <source>
        <dbReference type="ARBA" id="ARBA00022448"/>
    </source>
</evidence>
<dbReference type="SMART" id="SM00893">
    <property type="entry name" value="ETF"/>
    <property type="match status" value="1"/>
</dbReference>
<evidence type="ECO:0000256" key="1">
    <source>
        <dbReference type="ARBA" id="ARBA00005817"/>
    </source>
</evidence>
<dbReference type="InParanoid" id="A0LQ96"/>
<evidence type="ECO:0000256" key="5">
    <source>
        <dbReference type="PIRSR" id="PIRSR000089-1"/>
    </source>
</evidence>
<evidence type="ECO:0000313" key="8">
    <source>
        <dbReference type="Proteomes" id="UP000001784"/>
    </source>
</evidence>
<dbReference type="GO" id="GO:0050660">
    <property type="term" value="F:flavin adenine dinucleotide binding"/>
    <property type="evidence" value="ECO:0007669"/>
    <property type="project" value="InterPro"/>
</dbReference>
<evidence type="ECO:0000313" key="7">
    <source>
        <dbReference type="EMBL" id="ABK19598.1"/>
    </source>
</evidence>
<feature type="binding site" evidence="5">
    <location>
        <begin position="230"/>
        <end position="231"/>
    </location>
    <ligand>
        <name>FAD</name>
        <dbReference type="ChEBI" id="CHEBI:57692"/>
    </ligand>
</feature>
<name>A0LQ96_SYNFM</name>
<dbReference type="InterPro" id="IPR029035">
    <property type="entry name" value="DHS-like_NAD/FAD-binding_dom"/>
</dbReference>
<dbReference type="PIRSF" id="PIRSF000089">
    <property type="entry name" value="Electra_flavoP_a"/>
    <property type="match status" value="1"/>
</dbReference>
<dbReference type="PANTHER" id="PTHR43153">
    <property type="entry name" value="ELECTRON TRANSFER FLAVOPROTEIN ALPHA"/>
    <property type="match status" value="1"/>
</dbReference>
<dbReference type="Gene3D" id="3.40.50.1220">
    <property type="entry name" value="TPP-binding domain"/>
    <property type="match status" value="1"/>
</dbReference>
<dbReference type="HOGENOM" id="CLU_034178_0_1_7"/>
<comment type="similarity">
    <text evidence="1">Belongs to the ETF alpha-subunit/FixB family.</text>
</comment>
<evidence type="ECO:0000259" key="6">
    <source>
        <dbReference type="SMART" id="SM00893"/>
    </source>
</evidence>
<dbReference type="KEGG" id="sfu:Sfum_3929"/>
<dbReference type="InterPro" id="IPR014731">
    <property type="entry name" value="ETF_asu_C"/>
</dbReference>
<feature type="domain" description="Electron transfer flavoprotein alpha/beta-subunit N-terminal" evidence="6">
    <location>
        <begin position="4"/>
        <end position="181"/>
    </location>
</feature>
<dbReference type="Pfam" id="PF00766">
    <property type="entry name" value="ETF_alpha"/>
    <property type="match status" value="1"/>
</dbReference>
<protein>
    <submittedName>
        <fullName evidence="7">Electron transfer flavoprotein, alpha subunit</fullName>
    </submittedName>
</protein>
<dbReference type="FunCoup" id="A0LQ96">
    <property type="interactions" value="444"/>
</dbReference>
<proteinExistence type="inferred from homology"/>
<gene>
    <name evidence="7" type="ordered locus">Sfum_3929</name>
</gene>
<keyword evidence="2" id="KW-0813">Transport</keyword>
<dbReference type="RefSeq" id="WP_011700714.1">
    <property type="nucleotide sequence ID" value="NC_008554.1"/>
</dbReference>